<evidence type="ECO:0000313" key="2">
    <source>
        <dbReference type="EMBL" id="RFC53175.1"/>
    </source>
</evidence>
<feature type="signal peptide" evidence="1">
    <location>
        <begin position="1"/>
        <end position="23"/>
    </location>
</feature>
<sequence length="347" mass="40451">MKFKIIYLLGLLIPTCYFNTLNAQDLDISEDDTVFYTNIFDAPSQLSMFTLNIPIYHGSLSPINTSAYDLKASLQYIGKGPVNGRISYNYALGDKVNKTSLQGDEYVRVDNVIPFYHPKNAQTFNAEATFFFADYETIENTSIYLKTKKSYNTKTTFYSNFKTKYITKHGVTVGVKQGYTWHHLNVNNLQLYNEEYDITRSVDLGPMSTVQNYQHIKIGYQKQKIINVRKNFEKFGENGESKINVTGFNVLYALQNEFEDVYLGEYYPNKDDMTYYEKYQISPENQFLNFGFEFYQRFYNKESNFAFEYSLAYLPGMLYNINIMAQAGISFQIDFLKNNLKDLGKKR</sequence>
<evidence type="ECO:0000256" key="1">
    <source>
        <dbReference type="SAM" id="SignalP"/>
    </source>
</evidence>
<dbReference type="EMBL" id="QURB01000012">
    <property type="protein sequence ID" value="RFC53175.1"/>
    <property type="molecule type" value="Genomic_DNA"/>
</dbReference>
<keyword evidence="1" id="KW-0732">Signal</keyword>
<feature type="chain" id="PRO_5017640709" description="DUF3570 domain-containing protein" evidence="1">
    <location>
        <begin position="24"/>
        <end position="347"/>
    </location>
</feature>
<dbReference type="Proteomes" id="UP000257127">
    <property type="component" value="Unassembled WGS sequence"/>
</dbReference>
<dbReference type="RefSeq" id="WP_116882036.1">
    <property type="nucleotide sequence ID" value="NZ_QURB01000012.1"/>
</dbReference>
<accession>A0A3E1EUE6</accession>
<evidence type="ECO:0000313" key="3">
    <source>
        <dbReference type="Proteomes" id="UP000257127"/>
    </source>
</evidence>
<protein>
    <recommendedName>
        <fullName evidence="4">DUF3570 domain-containing protein</fullName>
    </recommendedName>
</protein>
<proteinExistence type="predicted"/>
<name>A0A3E1EUE6_9FLAO</name>
<organism evidence="2 3">
    <name type="scientific">Brumimicrobium aurantiacum</name>
    <dbReference type="NCBI Taxonomy" id="1737063"/>
    <lineage>
        <taxon>Bacteria</taxon>
        <taxon>Pseudomonadati</taxon>
        <taxon>Bacteroidota</taxon>
        <taxon>Flavobacteriia</taxon>
        <taxon>Flavobacteriales</taxon>
        <taxon>Crocinitomicaceae</taxon>
        <taxon>Brumimicrobium</taxon>
    </lineage>
</organism>
<evidence type="ECO:0008006" key="4">
    <source>
        <dbReference type="Google" id="ProtNLM"/>
    </source>
</evidence>
<gene>
    <name evidence="2" type="ORF">DXU93_14550</name>
</gene>
<dbReference type="AlphaFoldDB" id="A0A3E1EUE6"/>
<reference evidence="2 3" key="1">
    <citation type="submission" date="2018-08" db="EMBL/GenBank/DDBJ databases">
        <title>The draft genome squence of Brumimicrobium sp. N62.</title>
        <authorList>
            <person name="Du Z.-J."/>
            <person name="Luo H.-R."/>
        </authorList>
    </citation>
    <scope>NUCLEOTIDE SEQUENCE [LARGE SCALE GENOMIC DNA]</scope>
    <source>
        <strain evidence="2 3">N62</strain>
    </source>
</reference>
<comment type="caution">
    <text evidence="2">The sequence shown here is derived from an EMBL/GenBank/DDBJ whole genome shotgun (WGS) entry which is preliminary data.</text>
</comment>
<keyword evidence="3" id="KW-1185">Reference proteome</keyword>